<gene>
    <name evidence="4" type="ORF">EOE67_00880</name>
</gene>
<name>A0A437R4X8_9GAMM</name>
<evidence type="ECO:0000256" key="2">
    <source>
        <dbReference type="ARBA" id="ARBA00023315"/>
    </source>
</evidence>
<comment type="caution">
    <text evidence="4">The sequence shown here is derived from an EMBL/GenBank/DDBJ whole genome shotgun (WGS) entry which is preliminary data.</text>
</comment>
<keyword evidence="5" id="KW-1185">Reference proteome</keyword>
<dbReference type="InterPro" id="IPR016181">
    <property type="entry name" value="Acyl_CoA_acyltransferase"/>
</dbReference>
<dbReference type="PANTHER" id="PTHR43877">
    <property type="entry name" value="AMINOALKYLPHOSPHONATE N-ACETYLTRANSFERASE-RELATED-RELATED"/>
    <property type="match status" value="1"/>
</dbReference>
<evidence type="ECO:0000256" key="1">
    <source>
        <dbReference type="ARBA" id="ARBA00022679"/>
    </source>
</evidence>
<dbReference type="InterPro" id="IPR050832">
    <property type="entry name" value="Bact_Acetyltransf"/>
</dbReference>
<dbReference type="EMBL" id="SACS01000001">
    <property type="protein sequence ID" value="RVU41783.1"/>
    <property type="molecule type" value="Genomic_DNA"/>
</dbReference>
<evidence type="ECO:0000313" key="5">
    <source>
        <dbReference type="Proteomes" id="UP000283077"/>
    </source>
</evidence>
<evidence type="ECO:0000259" key="3">
    <source>
        <dbReference type="PROSITE" id="PS51186"/>
    </source>
</evidence>
<organism evidence="4 5">
    <name type="scientific">Rheinheimera riviphila</name>
    <dbReference type="NCBI Taxonomy" id="1834037"/>
    <lineage>
        <taxon>Bacteria</taxon>
        <taxon>Pseudomonadati</taxon>
        <taxon>Pseudomonadota</taxon>
        <taxon>Gammaproteobacteria</taxon>
        <taxon>Chromatiales</taxon>
        <taxon>Chromatiaceae</taxon>
        <taxon>Rheinheimera</taxon>
    </lineage>
</organism>
<keyword evidence="1 4" id="KW-0808">Transferase</keyword>
<dbReference type="SUPFAM" id="SSF55729">
    <property type="entry name" value="Acyl-CoA N-acyltransferases (Nat)"/>
    <property type="match status" value="1"/>
</dbReference>
<evidence type="ECO:0000313" key="4">
    <source>
        <dbReference type="EMBL" id="RVU41783.1"/>
    </source>
</evidence>
<dbReference type="CDD" id="cd04301">
    <property type="entry name" value="NAT_SF"/>
    <property type="match status" value="1"/>
</dbReference>
<sequence>MAFVNVTTWYLDYQGTAVVLPEWPEGVALVEAEIASPDLSQFLFCAVGTHWHWFSRLSWTYQQWLEYLTAGNVRTWVLYQQGTPAGFVELRQHEEDSVELKFFGLLPAFIGRGLGARLAQAAIALAQQWQASRVWVHTCSEDHPSALKTYQQAGFVITQTEQQEEEMPSDYPTAALAANFVHSRIAYFAVKK</sequence>
<dbReference type="Gene3D" id="3.40.630.30">
    <property type="match status" value="1"/>
</dbReference>
<proteinExistence type="predicted"/>
<feature type="domain" description="N-acetyltransferase" evidence="3">
    <location>
        <begin position="37"/>
        <end position="172"/>
    </location>
</feature>
<accession>A0A437R4X8</accession>
<keyword evidence="2" id="KW-0012">Acyltransferase</keyword>
<dbReference type="InterPro" id="IPR000182">
    <property type="entry name" value="GNAT_dom"/>
</dbReference>
<protein>
    <submittedName>
        <fullName evidence="4">GNAT family N-acetyltransferase</fullName>
    </submittedName>
</protein>
<dbReference type="Proteomes" id="UP000283077">
    <property type="component" value="Unassembled WGS sequence"/>
</dbReference>
<dbReference type="GO" id="GO:0016747">
    <property type="term" value="F:acyltransferase activity, transferring groups other than amino-acyl groups"/>
    <property type="evidence" value="ECO:0007669"/>
    <property type="project" value="InterPro"/>
</dbReference>
<dbReference type="PANTHER" id="PTHR43877:SF2">
    <property type="entry name" value="AMINOALKYLPHOSPHONATE N-ACETYLTRANSFERASE-RELATED"/>
    <property type="match status" value="1"/>
</dbReference>
<dbReference type="RefSeq" id="WP_127697173.1">
    <property type="nucleotide sequence ID" value="NZ_SACS01000001.1"/>
</dbReference>
<dbReference type="Pfam" id="PF00583">
    <property type="entry name" value="Acetyltransf_1"/>
    <property type="match status" value="1"/>
</dbReference>
<reference evidence="4 5" key="1">
    <citation type="submission" date="2019-01" db="EMBL/GenBank/DDBJ databases">
        <authorList>
            <person name="Chen W.-M."/>
        </authorList>
    </citation>
    <scope>NUCLEOTIDE SEQUENCE [LARGE SCALE GENOMIC DNA]</scope>
    <source>
        <strain evidence="4 5">KYPC3</strain>
    </source>
</reference>
<dbReference type="OrthoDB" id="275336at2"/>
<dbReference type="AlphaFoldDB" id="A0A437R4X8"/>
<dbReference type="PROSITE" id="PS51186">
    <property type="entry name" value="GNAT"/>
    <property type="match status" value="1"/>
</dbReference>